<proteinExistence type="predicted"/>
<organism evidence="2 3">
    <name type="scientific">Butyrivibrio proteoclasticus (strain ATCC 51982 / DSM 14932 / B316)</name>
    <name type="common">Clostridium proteoclasticum</name>
    <dbReference type="NCBI Taxonomy" id="515622"/>
    <lineage>
        <taxon>Bacteria</taxon>
        <taxon>Bacillati</taxon>
        <taxon>Bacillota</taxon>
        <taxon>Clostridia</taxon>
        <taxon>Lachnospirales</taxon>
        <taxon>Lachnospiraceae</taxon>
        <taxon>Butyrivibrio</taxon>
    </lineage>
</organism>
<feature type="domain" description="Treble clef zinc finger" evidence="1">
    <location>
        <begin position="170"/>
        <end position="224"/>
    </location>
</feature>
<dbReference type="KEGG" id="bpb:bpr_I0767"/>
<dbReference type="Proteomes" id="UP000001299">
    <property type="component" value="Chromosome 1"/>
</dbReference>
<accession>E0S135</accession>
<gene>
    <name evidence="2" type="ordered locus">bpr_I0767</name>
</gene>
<dbReference type="PANTHER" id="PTHR37317">
    <property type="entry name" value="BLR8090 PROTEIN"/>
    <property type="match status" value="1"/>
</dbReference>
<feature type="domain" description="Treble clef zinc finger" evidence="1">
    <location>
        <begin position="100"/>
        <end position="154"/>
    </location>
</feature>
<reference evidence="2 3" key="1">
    <citation type="journal article" date="2010" name="PLoS ONE">
        <title>The glycobiome of the rumen bacterium Butyrivibrio proteoclasticus B316(T) highlights adaptation to a polysaccharide-rich environment.</title>
        <authorList>
            <person name="Kelly W.J."/>
            <person name="Leahy S.C."/>
            <person name="Altermann E."/>
            <person name="Yeoman C.J."/>
            <person name="Dunne J.C."/>
            <person name="Kong Z."/>
            <person name="Pacheco D.M."/>
            <person name="Li D."/>
            <person name="Noel S.J."/>
            <person name="Moon C.D."/>
            <person name="Cookson A.L."/>
            <person name="Attwood G.T."/>
        </authorList>
    </citation>
    <scope>NUCLEOTIDE SEQUENCE [LARGE SCALE GENOMIC DNA]</scope>
    <source>
        <strain evidence="3">ATCC 51982 / DSM 14932 / B316</strain>
    </source>
</reference>
<sequence>MSMARPKRILAKERPDLLDEWDYSKNNEICSPNDVSVCSTIKVWWKCLKCGQTYYKRIVDVSYGHKCNDCARKSIGIKNSSPHGKRNRNSKVVSDFPEVAKEWDYEKNGNLTPDDVTASSEKRIWWVCPKGHSYSAIPSNRIRLNSGCPYCSGKKVLAGFNDLQSQYPEIAKLWNYQKNYPLLPNEITAHSSSKNVWWICPKGHEWKAKPNSLANGTYCPHCSSSLRTSLPEQAIFYYLKQVTKVESRKQICGWEVDAFLPEYNIAIEYDGIYFHSSEEVKERDSRKNKDMLANNIRLLRIKEVLRNKKDEGNIIYYDRTRHYKEYSGALKRLLKRINELTNNSFEVDIDFERDRTDILKTYKTHLKKNSIVVTNPELEEEWNYKKNGDMLPDMFSKGSGEYVWWICSKGHEWNATIASRAYGAGCPYCYGVKWQSGEKDLKTKYPEIAKEWDYEKNYPLRPENINAGSRKKAWWICEKGHSYYSSILNRTNEKSHCGCPYCGNKKVLKGFNDLETQFPDIAKEWNYEKNGSLLPQDVVSGSFKEVWWKCSNCGKEYQKRVLYRTRNNSKCSCYQPNKKKVLCIETGELFADIVSAAKSINRSYSSLNMCLNGKQEKCGGYHWKYE</sequence>
<dbReference type="eggNOG" id="COG1996">
    <property type="taxonomic scope" value="Bacteria"/>
</dbReference>
<dbReference type="STRING" id="515622.bpr_I0767"/>
<dbReference type="HOGENOM" id="CLU_527547_0_0_9"/>
<name>E0S135_BUTPB</name>
<feature type="domain" description="Treble clef zinc finger" evidence="1">
    <location>
        <begin position="521"/>
        <end position="571"/>
    </location>
</feature>
<dbReference type="InterPro" id="IPR036388">
    <property type="entry name" value="WH-like_DNA-bd_sf"/>
</dbReference>
<dbReference type="AlphaFoldDB" id="E0S135"/>
<dbReference type="EMBL" id="CP001810">
    <property type="protein sequence ID" value="ADL33510.1"/>
    <property type="molecule type" value="Genomic_DNA"/>
</dbReference>
<evidence type="ECO:0000313" key="2">
    <source>
        <dbReference type="EMBL" id="ADL33510.1"/>
    </source>
</evidence>
<dbReference type="Gene3D" id="3.40.960.10">
    <property type="entry name" value="VSR Endonuclease"/>
    <property type="match status" value="1"/>
</dbReference>
<feature type="domain" description="Treble clef zinc finger" evidence="1">
    <location>
        <begin position="380"/>
        <end position="431"/>
    </location>
</feature>
<feature type="domain" description="Treble clef zinc finger" evidence="1">
    <location>
        <begin position="448"/>
        <end position="505"/>
    </location>
</feature>
<keyword evidence="3" id="KW-1185">Reference proteome</keyword>
<dbReference type="InterPro" id="IPR025487">
    <property type="entry name" value="DUF4379"/>
</dbReference>
<evidence type="ECO:0000259" key="1">
    <source>
        <dbReference type="Pfam" id="PF14311"/>
    </source>
</evidence>
<dbReference type="Pfam" id="PF14311">
    <property type="entry name" value="DUF4379"/>
    <property type="match status" value="6"/>
</dbReference>
<dbReference type="Gene3D" id="1.10.10.10">
    <property type="entry name" value="Winged helix-like DNA-binding domain superfamily/Winged helix DNA-binding domain"/>
    <property type="match status" value="1"/>
</dbReference>
<dbReference type="PANTHER" id="PTHR37317:SF1">
    <property type="entry name" value="ZINC-RIBBON DOMAIN-CONTAINING PROTEIN-RELATED"/>
    <property type="match status" value="1"/>
</dbReference>
<feature type="domain" description="Treble clef zinc finger" evidence="1">
    <location>
        <begin position="17"/>
        <end position="73"/>
    </location>
</feature>
<evidence type="ECO:0000313" key="3">
    <source>
        <dbReference type="Proteomes" id="UP000001299"/>
    </source>
</evidence>
<protein>
    <recommendedName>
        <fullName evidence="1">Treble clef zinc finger domain-containing protein</fullName>
    </recommendedName>
</protein>